<feature type="domain" description="GerMN" evidence="2">
    <location>
        <begin position="72"/>
        <end position="160"/>
    </location>
</feature>
<dbReference type="Proteomes" id="UP000295758">
    <property type="component" value="Unassembled WGS sequence"/>
</dbReference>
<feature type="transmembrane region" description="Helical" evidence="1">
    <location>
        <begin position="16"/>
        <end position="37"/>
    </location>
</feature>
<keyword evidence="1" id="KW-1133">Transmembrane helix</keyword>
<accession>A0A1G6QS62</accession>
<evidence type="ECO:0000313" key="9">
    <source>
        <dbReference type="Proteomes" id="UP000198612"/>
    </source>
</evidence>
<keyword evidence="1" id="KW-0812">Transmembrane</keyword>
<reference evidence="7 13" key="3">
    <citation type="submission" date="2019-03" db="EMBL/GenBank/DDBJ databases">
        <title>Deep subsurface shale carbon reservoir microbial communities from Ohio and West Virginia, USA.</title>
        <authorList>
            <person name="Wrighton K."/>
        </authorList>
    </citation>
    <scope>NUCLEOTIDE SEQUENCE [LARGE SCALE GENOMIC DNA]</scope>
    <source>
        <strain evidence="7 13">UTICA-S4D12</strain>
    </source>
</reference>
<dbReference type="InterPro" id="IPR019606">
    <property type="entry name" value="GerMN"/>
</dbReference>
<evidence type="ECO:0000313" key="7">
    <source>
        <dbReference type="EMBL" id="TDS30141.1"/>
    </source>
</evidence>
<evidence type="ECO:0000313" key="5">
    <source>
        <dbReference type="EMBL" id="SDI92843.1"/>
    </source>
</evidence>
<dbReference type="Proteomes" id="UP000198612">
    <property type="component" value="Unassembled WGS sequence"/>
</dbReference>
<dbReference type="STRING" id="54121.SAMN04515653_12033"/>
<dbReference type="EMBL" id="FMYT01000019">
    <property type="protein sequence ID" value="SDC94556.1"/>
    <property type="molecule type" value="Genomic_DNA"/>
</dbReference>
<keyword evidence="11" id="KW-1185">Reference proteome</keyword>
<protein>
    <submittedName>
        <fullName evidence="3 7">Sporulation and spore germination</fullName>
    </submittedName>
</protein>
<evidence type="ECO:0000313" key="11">
    <source>
        <dbReference type="Proteomes" id="UP000199519"/>
    </source>
</evidence>
<sequence>MAAKKKGLNGDQKRKILLILRILLLTAAVLYLLFFLYNNYFVQNKVELYFASADANYLRVEKRTIDEESDLFIQLFEELKAGPENSELTKTIPTASRLLNYELEGKLLTLNFSLELRSNHWGGSTGEIMTVYSIVNTYTALAEVDKVRILLDGKQVETLVGHLDLTEPLMYNQKLTEDN</sequence>
<dbReference type="EMBL" id="FNEH01000020">
    <property type="protein sequence ID" value="SDI92843.1"/>
    <property type="molecule type" value="Genomic_DNA"/>
</dbReference>
<dbReference type="Proteomes" id="UP000295472">
    <property type="component" value="Unassembled WGS sequence"/>
</dbReference>
<reference evidence="5 10" key="1">
    <citation type="submission" date="2016-10" db="EMBL/GenBank/DDBJ databases">
        <authorList>
            <person name="de Groot N.N."/>
        </authorList>
    </citation>
    <scope>NUCLEOTIDE SEQUENCE [LARGE SCALE GENOMIC DNA]</scope>
    <source>
        <strain evidence="5 10">WG7</strain>
    </source>
</reference>
<dbReference type="Proteomes" id="UP000324896">
    <property type="component" value="Unassembled WGS sequence"/>
</dbReference>
<keyword evidence="1" id="KW-0472">Membrane</keyword>
<dbReference type="AlphaFoldDB" id="A0A1G6QS62"/>
<evidence type="ECO:0000313" key="3">
    <source>
        <dbReference type="EMBL" id="SDC94556.1"/>
    </source>
</evidence>
<reference evidence="9 11" key="2">
    <citation type="submission" date="2016-10" db="EMBL/GenBank/DDBJ databases">
        <authorList>
            <person name="Varghese N."/>
            <person name="Submissions S."/>
        </authorList>
    </citation>
    <scope>NUCLEOTIDE SEQUENCE [LARGE SCALE GENOMIC DNA]</scope>
    <source>
        <strain evidence="3 14">WG10</strain>
        <strain evidence="4 11">WG2</strain>
        <strain evidence="6 9">WG5</strain>
    </source>
</reference>
<proteinExistence type="predicted"/>
<dbReference type="EMBL" id="SOAA01000015">
    <property type="protein sequence ID" value="TDS30141.1"/>
    <property type="molecule type" value="Genomic_DNA"/>
</dbReference>
<dbReference type="SMART" id="SM00909">
    <property type="entry name" value="Germane"/>
    <property type="match status" value="1"/>
</dbReference>
<evidence type="ECO:0000313" key="8">
    <source>
        <dbReference type="EMBL" id="TDX47956.1"/>
    </source>
</evidence>
<dbReference type="Proteomes" id="UP000199519">
    <property type="component" value="Unassembled WGS sequence"/>
</dbReference>
<evidence type="ECO:0000259" key="2">
    <source>
        <dbReference type="SMART" id="SM00909"/>
    </source>
</evidence>
<dbReference type="Proteomes" id="UP000198945">
    <property type="component" value="Unassembled WGS sequence"/>
</dbReference>
<evidence type="ECO:0000313" key="12">
    <source>
        <dbReference type="Proteomes" id="UP000295472"/>
    </source>
</evidence>
<reference evidence="8 12" key="4">
    <citation type="submission" date="2019-03" db="EMBL/GenBank/DDBJ databases">
        <title>Subsurface microbial communities from deep shales in Ohio and West Virginia, USA.</title>
        <authorList>
            <person name="Wrighton K."/>
        </authorList>
    </citation>
    <scope>NUCLEOTIDE SEQUENCE [LARGE SCALE GENOMIC DNA]</scope>
    <source>
        <strain evidence="8 12">DSMZ 11287</strain>
    </source>
</reference>
<dbReference type="Pfam" id="PF10646">
    <property type="entry name" value="Germane"/>
    <property type="match status" value="1"/>
</dbReference>
<gene>
    <name evidence="7" type="ORF">BY453_11528</name>
    <name evidence="8" type="ORF">C7954_102116</name>
    <name evidence="3" type="ORF">SAMN04488597_11934</name>
    <name evidence="4" type="ORF">SAMN04488598_102100</name>
    <name evidence="6" type="ORF">SAMN04515652_10282</name>
    <name evidence="5" type="ORF">SAMN04515654_12018</name>
</gene>
<evidence type="ECO:0000313" key="6">
    <source>
        <dbReference type="EMBL" id="SES65001.1"/>
    </source>
</evidence>
<dbReference type="EMBL" id="SOEF01000002">
    <property type="protein sequence ID" value="TDX47956.1"/>
    <property type="molecule type" value="Genomic_DNA"/>
</dbReference>
<evidence type="ECO:0000313" key="14">
    <source>
        <dbReference type="Proteomes" id="UP000324896"/>
    </source>
</evidence>
<name>A0A1G6QS62_9FIRM</name>
<organism evidence="3 14">
    <name type="scientific">Halanaerobium congolense</name>
    <dbReference type="NCBI Taxonomy" id="54121"/>
    <lineage>
        <taxon>Bacteria</taxon>
        <taxon>Bacillati</taxon>
        <taxon>Bacillota</taxon>
        <taxon>Clostridia</taxon>
        <taxon>Halanaerobiales</taxon>
        <taxon>Halanaerobiaceae</taxon>
        <taxon>Halanaerobium</taxon>
    </lineage>
</organism>
<evidence type="ECO:0000313" key="10">
    <source>
        <dbReference type="Proteomes" id="UP000198945"/>
    </source>
</evidence>
<evidence type="ECO:0000256" key="1">
    <source>
        <dbReference type="SAM" id="Phobius"/>
    </source>
</evidence>
<dbReference type="RefSeq" id="WP_073159653.1">
    <property type="nucleotide sequence ID" value="NZ_FMYT01000019.1"/>
</dbReference>
<evidence type="ECO:0000313" key="13">
    <source>
        <dbReference type="Proteomes" id="UP000295758"/>
    </source>
</evidence>
<evidence type="ECO:0000313" key="4">
    <source>
        <dbReference type="EMBL" id="SDE81550.1"/>
    </source>
</evidence>
<dbReference type="OrthoDB" id="1976337at2"/>
<dbReference type="EMBL" id="FOHG01000002">
    <property type="protein sequence ID" value="SES65001.1"/>
    <property type="molecule type" value="Genomic_DNA"/>
</dbReference>
<dbReference type="EMBL" id="FNBJ01000002">
    <property type="protein sequence ID" value="SDE81550.1"/>
    <property type="molecule type" value="Genomic_DNA"/>
</dbReference>
<dbReference type="GeneID" id="57011703"/>